<feature type="compositionally biased region" description="Basic and acidic residues" evidence="1">
    <location>
        <begin position="328"/>
        <end position="338"/>
    </location>
</feature>
<dbReference type="Proteomes" id="UP001163823">
    <property type="component" value="Chromosome 1"/>
</dbReference>
<feature type="domain" description="DUF7913" evidence="2">
    <location>
        <begin position="5"/>
        <end position="124"/>
    </location>
</feature>
<dbReference type="Pfam" id="PF25502">
    <property type="entry name" value="DUF7915"/>
    <property type="match status" value="1"/>
</dbReference>
<feature type="domain" description="DUF7915" evidence="3">
    <location>
        <begin position="160"/>
        <end position="307"/>
    </location>
</feature>
<dbReference type="SUPFAM" id="SSF54768">
    <property type="entry name" value="dsRNA-binding domain-like"/>
    <property type="match status" value="1"/>
</dbReference>
<sequence>MAASDVCPTEDAVQAFLEYLVDPVLPAKSSSRDTPSESQQQSVAKQVQSVVLLYNCYHRKQNPNLEFLDFDAFCKLAVVLKPTLLAHMKHMQKSDTAVLDDVEKQLSLTEKKVMDACDICRSLDASRDVPNIEGWHVSKVAVLLIDAKKENCLLLFSSITQGVWSVIEKGVDISNQSSGVTSGARYTYKKKRSIKNHSKDELSTDEAVFLQVGYSAIKEAAGIDQVDLMVLDSHLVYSHTKEKAAARFYIMQCSQSVNEEVIQVPIRDAISRYIMIEKVLADGQLPLLVEYFHVLPYAEIVSDWLSREAFSNSLQDSRMAEQNTTMDNPERRESHGADSMENGPNKNARSSPIESPKQIQINESCRNGFSDSLKGPQNMDVDDFSIVASYDEENCGNIANPVQIEDQDIIFLPCANASNGLASDVKVEKVESTERLCITQCGPRTAATRKKICENTSSGRDGRGDDALVTYQSSSKYPEKLQIALASKEKILSQTALRALMRKRNNLSLQQRIIEDEIALCDKNIQTILNGGEDDLALKLESIIEGCNDVCLRTQEKTYRHLECQESPQYIKRKKLSEAVLSMLNPCQELDGLCQENNWILPTYSVSLSDGGFQANVTAKGVDFEYSCGGDLCSNPHEARESAAGHMLVKLRSMVNPTR</sequence>
<comment type="caution">
    <text evidence="4">The sequence shown here is derived from an EMBL/GenBank/DDBJ whole genome shotgun (WGS) entry which is preliminary data.</text>
</comment>
<accession>A0AAD7VM64</accession>
<dbReference type="InterPro" id="IPR057237">
    <property type="entry name" value="DUF7915"/>
</dbReference>
<dbReference type="PANTHER" id="PTHR33913:SF1">
    <property type="entry name" value="DRBM DOMAIN-CONTAINING PROTEIN"/>
    <property type="match status" value="1"/>
</dbReference>
<gene>
    <name evidence="4" type="ORF">O6P43_000082</name>
</gene>
<organism evidence="4 5">
    <name type="scientific">Quillaja saponaria</name>
    <name type="common">Soap bark tree</name>
    <dbReference type="NCBI Taxonomy" id="32244"/>
    <lineage>
        <taxon>Eukaryota</taxon>
        <taxon>Viridiplantae</taxon>
        <taxon>Streptophyta</taxon>
        <taxon>Embryophyta</taxon>
        <taxon>Tracheophyta</taxon>
        <taxon>Spermatophyta</taxon>
        <taxon>Magnoliopsida</taxon>
        <taxon>eudicotyledons</taxon>
        <taxon>Gunneridae</taxon>
        <taxon>Pentapetalae</taxon>
        <taxon>rosids</taxon>
        <taxon>fabids</taxon>
        <taxon>Fabales</taxon>
        <taxon>Quillajaceae</taxon>
        <taxon>Quillaja</taxon>
    </lineage>
</organism>
<evidence type="ECO:0000256" key="1">
    <source>
        <dbReference type="SAM" id="MobiDB-lite"/>
    </source>
</evidence>
<dbReference type="InterPro" id="IPR057235">
    <property type="entry name" value="DUF7913"/>
</dbReference>
<feature type="region of interest" description="Disordered" evidence="1">
    <location>
        <begin position="315"/>
        <end position="357"/>
    </location>
</feature>
<evidence type="ECO:0000259" key="3">
    <source>
        <dbReference type="Pfam" id="PF25502"/>
    </source>
</evidence>
<protein>
    <submittedName>
        <fullName evidence="4">Aleurone layer morphogenesis protein</fullName>
    </submittedName>
</protein>
<dbReference type="PANTHER" id="PTHR33913">
    <property type="entry name" value="ALEURONE LAYER MORPHOGENESIS PROTEIN"/>
    <property type="match status" value="1"/>
</dbReference>
<reference evidence="4 5" key="1">
    <citation type="journal article" date="2023" name="Science">
        <title>Elucidation of the pathway for biosynthesis of saponin adjuvants from the soapbark tree.</title>
        <authorList>
            <person name="Reed J."/>
            <person name="Orme A."/>
            <person name="El-Demerdash A."/>
            <person name="Owen C."/>
            <person name="Martin L.B.B."/>
            <person name="Misra R.C."/>
            <person name="Kikuchi S."/>
            <person name="Rejzek M."/>
            <person name="Martin A.C."/>
            <person name="Harkess A."/>
            <person name="Leebens-Mack J."/>
            <person name="Louveau T."/>
            <person name="Stephenson M.J."/>
            <person name="Osbourn A."/>
        </authorList>
    </citation>
    <scope>NUCLEOTIDE SEQUENCE [LARGE SCALE GENOMIC DNA]</scope>
    <source>
        <strain evidence="4">S10</strain>
    </source>
</reference>
<evidence type="ECO:0000313" key="5">
    <source>
        <dbReference type="Proteomes" id="UP001163823"/>
    </source>
</evidence>
<proteinExistence type="predicted"/>
<evidence type="ECO:0000259" key="2">
    <source>
        <dbReference type="Pfam" id="PF25500"/>
    </source>
</evidence>
<dbReference type="AlphaFoldDB" id="A0AAD7VM64"/>
<feature type="compositionally biased region" description="Polar residues" evidence="1">
    <location>
        <begin position="315"/>
        <end position="327"/>
    </location>
</feature>
<dbReference type="Pfam" id="PF25500">
    <property type="entry name" value="DUF7913"/>
    <property type="match status" value="1"/>
</dbReference>
<name>A0AAD7VM64_QUISA</name>
<dbReference type="EMBL" id="JARAOO010000001">
    <property type="protein sequence ID" value="KAJ7980708.1"/>
    <property type="molecule type" value="Genomic_DNA"/>
</dbReference>
<dbReference type="Gene3D" id="3.30.160.20">
    <property type="match status" value="1"/>
</dbReference>
<dbReference type="KEGG" id="qsa:O6P43_000082"/>
<evidence type="ECO:0000313" key="4">
    <source>
        <dbReference type="EMBL" id="KAJ7980708.1"/>
    </source>
</evidence>
<keyword evidence="5" id="KW-1185">Reference proteome</keyword>
<feature type="compositionally biased region" description="Polar residues" evidence="1">
    <location>
        <begin position="342"/>
        <end position="357"/>
    </location>
</feature>